<dbReference type="AlphaFoldDB" id="A0A059FEW8"/>
<evidence type="ECO:0000256" key="1">
    <source>
        <dbReference type="SAM" id="Phobius"/>
    </source>
</evidence>
<evidence type="ECO:0000313" key="2">
    <source>
        <dbReference type="EMBL" id="KCZ89152.1"/>
    </source>
</evidence>
<keyword evidence="3" id="KW-1185">Reference proteome</keyword>
<organism evidence="2 3">
    <name type="scientific">Hyphomonas jannaschiana VP2</name>
    <dbReference type="NCBI Taxonomy" id="1280952"/>
    <lineage>
        <taxon>Bacteria</taxon>
        <taxon>Pseudomonadati</taxon>
        <taxon>Pseudomonadota</taxon>
        <taxon>Alphaproteobacteria</taxon>
        <taxon>Hyphomonadales</taxon>
        <taxon>Hyphomonadaceae</taxon>
        <taxon>Hyphomonas</taxon>
    </lineage>
</organism>
<protein>
    <submittedName>
        <fullName evidence="2">Uncharacterized protein</fullName>
    </submittedName>
</protein>
<proteinExistence type="predicted"/>
<reference evidence="2 3" key="1">
    <citation type="journal article" date="2014" name="Antonie Van Leeuwenhoek">
        <title>Hyphomonas beringensis sp. nov. and Hyphomonas chukchiensis sp. nov., isolated from surface seawater of the Bering Sea and Chukchi Sea.</title>
        <authorList>
            <person name="Li C."/>
            <person name="Lai Q."/>
            <person name="Li G."/>
            <person name="Dong C."/>
            <person name="Wang J."/>
            <person name="Liao Y."/>
            <person name="Shao Z."/>
        </authorList>
    </citation>
    <scope>NUCLEOTIDE SEQUENCE [LARGE SCALE GENOMIC DNA]</scope>
    <source>
        <strain evidence="2 3">VP2</strain>
    </source>
</reference>
<dbReference type="EMBL" id="ARYJ01000004">
    <property type="protein sequence ID" value="KCZ89152.1"/>
    <property type="molecule type" value="Genomic_DNA"/>
</dbReference>
<keyword evidence="1" id="KW-0472">Membrane</keyword>
<comment type="caution">
    <text evidence="2">The sequence shown here is derived from an EMBL/GenBank/DDBJ whole genome shotgun (WGS) entry which is preliminary data.</text>
</comment>
<accession>A0A059FEW8</accession>
<keyword evidence="1" id="KW-1133">Transmembrane helix</keyword>
<dbReference type="STRING" id="1280952.HJA_07642"/>
<sequence length="249" mass="28345">MNFDWPDIIFLQTVQGDSGLFVVVLTAILGAVAGALATFFVELYFRLREERRANRSRDHALYMFINQMMYDVTSIHTRLLETLGNQQWPVELDTKMQRMIGSAPANTPLDPNLLGVLRGPKAAGLVHQLFELRNLRDLTIQLQAALNVQVQELQELHIKHASSRENLRVTSSISSDHPDFPLIDIRRQEVSYTAKMLIQMGYTFVERMIDFGEGYNEFKSHPNKNVHSNLMIDLDELKSLSKPTSSQSG</sequence>
<evidence type="ECO:0000313" key="3">
    <source>
        <dbReference type="Proteomes" id="UP000024816"/>
    </source>
</evidence>
<dbReference type="RefSeq" id="WP_035580380.1">
    <property type="nucleotide sequence ID" value="NZ_ARYJ01000004.1"/>
</dbReference>
<dbReference type="Proteomes" id="UP000024816">
    <property type="component" value="Unassembled WGS sequence"/>
</dbReference>
<keyword evidence="1" id="KW-0812">Transmembrane</keyword>
<feature type="transmembrane region" description="Helical" evidence="1">
    <location>
        <begin position="20"/>
        <end position="45"/>
    </location>
</feature>
<name>A0A059FEW8_9PROT</name>
<gene>
    <name evidence="2" type="ORF">HJA_07642</name>
</gene>